<dbReference type="PROSITE" id="PS50801">
    <property type="entry name" value="STAS"/>
    <property type="match status" value="1"/>
</dbReference>
<name>A0A8J6XYN8_9BACT</name>
<dbReference type="InterPro" id="IPR002645">
    <property type="entry name" value="STAS_dom"/>
</dbReference>
<dbReference type="NCBIfam" id="TIGR00377">
    <property type="entry name" value="ant_ant_sig"/>
    <property type="match status" value="1"/>
</dbReference>
<dbReference type="CDD" id="cd07043">
    <property type="entry name" value="STAS_anti-anti-sigma_factors"/>
    <property type="match status" value="1"/>
</dbReference>
<organism evidence="4 5">
    <name type="scientific">Candidatus Polarisedimenticola svalbardensis</name>
    <dbReference type="NCBI Taxonomy" id="2886004"/>
    <lineage>
        <taxon>Bacteria</taxon>
        <taxon>Pseudomonadati</taxon>
        <taxon>Acidobacteriota</taxon>
        <taxon>Candidatus Polarisedimenticolia</taxon>
        <taxon>Candidatus Polarisedimenticolales</taxon>
        <taxon>Candidatus Polarisedimenticolaceae</taxon>
        <taxon>Candidatus Polarisedimenticola</taxon>
    </lineage>
</organism>
<dbReference type="SUPFAM" id="SSF52091">
    <property type="entry name" value="SpoIIaa-like"/>
    <property type="match status" value="1"/>
</dbReference>
<dbReference type="EMBL" id="JACXWD010000015">
    <property type="protein sequence ID" value="MBD3867720.1"/>
    <property type="molecule type" value="Genomic_DNA"/>
</dbReference>
<dbReference type="Pfam" id="PF01740">
    <property type="entry name" value="STAS"/>
    <property type="match status" value="1"/>
</dbReference>
<comment type="caution">
    <text evidence="4">The sequence shown here is derived from an EMBL/GenBank/DDBJ whole genome shotgun (WGS) entry which is preliminary data.</text>
</comment>
<dbReference type="InterPro" id="IPR036513">
    <property type="entry name" value="STAS_dom_sf"/>
</dbReference>
<dbReference type="AlphaFoldDB" id="A0A8J6XYN8"/>
<dbReference type="Gene3D" id="3.30.750.24">
    <property type="entry name" value="STAS domain"/>
    <property type="match status" value="1"/>
</dbReference>
<reference evidence="4 5" key="1">
    <citation type="submission" date="2020-08" db="EMBL/GenBank/DDBJ databases">
        <title>Acidobacteriota in marine sediments use diverse sulfur dissimilation pathways.</title>
        <authorList>
            <person name="Wasmund K."/>
        </authorList>
    </citation>
    <scope>NUCLEOTIDE SEQUENCE [LARGE SCALE GENOMIC DNA]</scope>
    <source>
        <strain evidence="4">MAG AM4</strain>
    </source>
</reference>
<dbReference type="PANTHER" id="PTHR33495">
    <property type="entry name" value="ANTI-SIGMA FACTOR ANTAGONIST TM_1081-RELATED-RELATED"/>
    <property type="match status" value="1"/>
</dbReference>
<accession>A0A8J6XYN8</accession>
<dbReference type="GO" id="GO:0043856">
    <property type="term" value="F:anti-sigma factor antagonist activity"/>
    <property type="evidence" value="ECO:0007669"/>
    <property type="project" value="InterPro"/>
</dbReference>
<evidence type="ECO:0000256" key="1">
    <source>
        <dbReference type="ARBA" id="ARBA00009013"/>
    </source>
</evidence>
<evidence type="ECO:0000256" key="2">
    <source>
        <dbReference type="RuleBase" id="RU003749"/>
    </source>
</evidence>
<comment type="similarity">
    <text evidence="1 2">Belongs to the anti-sigma-factor antagonist family.</text>
</comment>
<evidence type="ECO:0000313" key="4">
    <source>
        <dbReference type="EMBL" id="MBD3867720.1"/>
    </source>
</evidence>
<protein>
    <recommendedName>
        <fullName evidence="2">Anti-sigma factor antagonist</fullName>
    </recommendedName>
</protein>
<dbReference type="InterPro" id="IPR003658">
    <property type="entry name" value="Anti-sigma_ant"/>
</dbReference>
<sequence length="111" mass="12167">MKSNVRQIGHVSVVDLSGKITIGEGDVALRNAVQEILDAGNQHILLNLEKVSYMDSAGIGELVACYKRAKEKEGSVKLLNPSGKVYDLLSLTKLEEVFDTFKDEKEALVSF</sequence>
<dbReference type="Proteomes" id="UP000648239">
    <property type="component" value="Unassembled WGS sequence"/>
</dbReference>
<gene>
    <name evidence="4" type="ORF">IFK94_06320</name>
</gene>
<evidence type="ECO:0000259" key="3">
    <source>
        <dbReference type="PROSITE" id="PS50801"/>
    </source>
</evidence>
<proteinExistence type="inferred from homology"/>
<evidence type="ECO:0000313" key="5">
    <source>
        <dbReference type="Proteomes" id="UP000648239"/>
    </source>
</evidence>
<feature type="domain" description="STAS" evidence="3">
    <location>
        <begin position="1"/>
        <end position="111"/>
    </location>
</feature>